<dbReference type="EMBL" id="RDBF01000005">
    <property type="protein sequence ID" value="RLV56058.1"/>
    <property type="molecule type" value="Genomic_DNA"/>
</dbReference>
<dbReference type="OrthoDB" id="5082334at2"/>
<evidence type="ECO:0000313" key="2">
    <source>
        <dbReference type="Proteomes" id="UP000282515"/>
    </source>
</evidence>
<name>A0A3L8PNG1_9ACTN</name>
<dbReference type="AlphaFoldDB" id="A0A3L8PNG1"/>
<evidence type="ECO:0000313" key="1">
    <source>
        <dbReference type="EMBL" id="RLV56058.1"/>
    </source>
</evidence>
<dbReference type="RefSeq" id="WP_121794254.1">
    <property type="nucleotide sequence ID" value="NZ_RDBF01000005.1"/>
</dbReference>
<comment type="caution">
    <text evidence="1">The sequence shown here is derived from an EMBL/GenBank/DDBJ whole genome shotgun (WGS) entry which is preliminary data.</text>
</comment>
<organism evidence="1 2">
    <name type="scientific">Aeromicrobium phragmitis</name>
    <dbReference type="NCBI Taxonomy" id="2478914"/>
    <lineage>
        <taxon>Bacteria</taxon>
        <taxon>Bacillati</taxon>
        <taxon>Actinomycetota</taxon>
        <taxon>Actinomycetes</taxon>
        <taxon>Propionibacteriales</taxon>
        <taxon>Nocardioidaceae</taxon>
        <taxon>Aeromicrobium</taxon>
    </lineage>
</organism>
<keyword evidence="2" id="KW-1185">Reference proteome</keyword>
<accession>A0A3L8PNG1</accession>
<evidence type="ECO:0008006" key="3">
    <source>
        <dbReference type="Google" id="ProtNLM"/>
    </source>
</evidence>
<protein>
    <recommendedName>
        <fullName evidence="3">Head-to-tail stopper</fullName>
    </recommendedName>
</protein>
<gene>
    <name evidence="1" type="ORF">D9V41_09220</name>
</gene>
<sequence length="107" mass="11960">MAEIPLSYLYAKVEVEPYAGTGAYGDTYEASRTRPCAIEDRRQLVRDNDGREVISETTLTIRREHLADFPPGSRVHTHHGRVAYVIVAAEHRDGGRGAWQHGTVNLT</sequence>
<proteinExistence type="predicted"/>
<reference evidence="1 2" key="1">
    <citation type="submission" date="2018-10" db="EMBL/GenBank/DDBJ databases">
        <title>Aeromicrobium sp. 9W16Y-2 whole genome shotgun sequence.</title>
        <authorList>
            <person name="Li F."/>
        </authorList>
    </citation>
    <scope>NUCLEOTIDE SEQUENCE [LARGE SCALE GENOMIC DNA]</scope>
    <source>
        <strain evidence="1 2">9W16Y-2</strain>
    </source>
</reference>
<dbReference type="Proteomes" id="UP000282515">
    <property type="component" value="Unassembled WGS sequence"/>
</dbReference>